<keyword evidence="3" id="KW-1185">Reference proteome</keyword>
<proteinExistence type="predicted"/>
<dbReference type="GO" id="GO:0008081">
    <property type="term" value="F:phosphoric diester hydrolase activity"/>
    <property type="evidence" value="ECO:0007669"/>
    <property type="project" value="InterPro"/>
</dbReference>
<dbReference type="InterPro" id="IPR017946">
    <property type="entry name" value="PLC-like_Pdiesterase_TIM-brl"/>
</dbReference>
<accession>A0A7X3CRF0</accession>
<dbReference type="InterPro" id="IPR030395">
    <property type="entry name" value="GP_PDE_dom"/>
</dbReference>
<evidence type="ECO:0000313" key="3">
    <source>
        <dbReference type="Proteomes" id="UP000450917"/>
    </source>
</evidence>
<evidence type="ECO:0000313" key="2">
    <source>
        <dbReference type="EMBL" id="MUG70660.1"/>
    </source>
</evidence>
<name>A0A7X3CRF0_9BACL</name>
<dbReference type="PANTHER" id="PTHR46211:SF1">
    <property type="entry name" value="GLYCEROPHOSPHODIESTER PHOSPHODIESTERASE, CYTOPLASMIC"/>
    <property type="match status" value="1"/>
</dbReference>
<dbReference type="Gene3D" id="3.20.20.190">
    <property type="entry name" value="Phosphatidylinositol (PI) phosphodiesterase"/>
    <property type="match status" value="1"/>
</dbReference>
<dbReference type="AlphaFoldDB" id="A0A7X3CRF0"/>
<comment type="caution">
    <text evidence="2">The sequence shown here is derived from an EMBL/GenBank/DDBJ whole genome shotgun (WGS) entry which is preliminary data.</text>
</comment>
<feature type="domain" description="GP-PDE" evidence="1">
    <location>
        <begin position="1"/>
        <end position="208"/>
    </location>
</feature>
<dbReference type="GO" id="GO:0006629">
    <property type="term" value="P:lipid metabolic process"/>
    <property type="evidence" value="ECO:0007669"/>
    <property type="project" value="InterPro"/>
</dbReference>
<dbReference type="SUPFAM" id="SSF51695">
    <property type="entry name" value="PLC-like phosphodiesterases"/>
    <property type="match status" value="1"/>
</dbReference>
<reference evidence="2 3" key="1">
    <citation type="submission" date="2019-11" db="EMBL/GenBank/DDBJ databases">
        <title>Draft genome sequences of five Paenibacillus species of dairy origin.</title>
        <authorList>
            <person name="Olajide A.M."/>
            <person name="Chen S."/>
            <person name="Lapointe G."/>
        </authorList>
    </citation>
    <scope>NUCLEOTIDE SEQUENCE [LARGE SCALE GENOMIC DNA]</scope>
    <source>
        <strain evidence="2 3">2CS3</strain>
    </source>
</reference>
<dbReference type="PANTHER" id="PTHR46211">
    <property type="entry name" value="GLYCEROPHOSPHORYL DIESTER PHOSPHODIESTERASE"/>
    <property type="match status" value="1"/>
</dbReference>
<organism evidence="2 3">
    <name type="scientific">Paenibacillus validus</name>
    <dbReference type="NCBI Taxonomy" id="44253"/>
    <lineage>
        <taxon>Bacteria</taxon>
        <taxon>Bacillati</taxon>
        <taxon>Bacillota</taxon>
        <taxon>Bacilli</taxon>
        <taxon>Bacillales</taxon>
        <taxon>Paenibacillaceae</taxon>
        <taxon>Paenibacillus</taxon>
    </lineage>
</organism>
<dbReference type="PROSITE" id="PS51704">
    <property type="entry name" value="GP_PDE"/>
    <property type="match status" value="1"/>
</dbReference>
<evidence type="ECO:0000259" key="1">
    <source>
        <dbReference type="PROSITE" id="PS51704"/>
    </source>
</evidence>
<protein>
    <submittedName>
        <fullName evidence="2">Glycerophosphodiester phosphodiesterase</fullName>
    </submittedName>
</protein>
<gene>
    <name evidence="2" type="ORF">GNP93_08195</name>
</gene>
<dbReference type="Proteomes" id="UP000450917">
    <property type="component" value="Unassembled WGS sequence"/>
</dbReference>
<dbReference type="Pfam" id="PF03009">
    <property type="entry name" value="GDPD"/>
    <property type="match status" value="1"/>
</dbReference>
<sequence>MLEFDLRLTKDNVVVVIHDETVDRTTNGSGPVGDYTWAELRQLDAGGWFGKVFEGLKIPSFEELCDLIEPYPELLLNVEVKSSPHAKQVVDQAMGMLKERGYLPRCVFTCFDAAVIAYLHDTYNVKTQGFMADEMYNFDPGEQGTYSKMWAIAFPMRLLTAKRVKAFQEKGLLPWCYCPDTEEQVAYALDCGVTLLTCNNPLPAIRRLQEIR</sequence>
<dbReference type="EMBL" id="WNZX01000005">
    <property type="protein sequence ID" value="MUG70660.1"/>
    <property type="molecule type" value="Genomic_DNA"/>
</dbReference>